<gene>
    <name evidence="2" type="ORF">DN068_18145</name>
</gene>
<evidence type="ECO:0000313" key="2">
    <source>
        <dbReference type="EMBL" id="PZF71488.1"/>
    </source>
</evidence>
<comment type="caution">
    <text evidence="2">The sequence shown here is derived from an EMBL/GenBank/DDBJ whole genome shotgun (WGS) entry which is preliminary data.</text>
</comment>
<sequence>MKMQQTEVPMQPTKQPEVHPTPPEHPSQPQEPIQPPQPAPMQPPTIQPDKTNPVPQPKS</sequence>
<feature type="compositionally biased region" description="Polar residues" evidence="1">
    <location>
        <begin position="1"/>
        <end position="14"/>
    </location>
</feature>
<feature type="compositionally biased region" description="Pro residues" evidence="1">
    <location>
        <begin position="32"/>
        <end position="46"/>
    </location>
</feature>
<keyword evidence="3" id="KW-1185">Reference proteome</keyword>
<dbReference type="Proteomes" id="UP000248745">
    <property type="component" value="Unassembled WGS sequence"/>
</dbReference>
<dbReference type="RefSeq" id="WP_111000366.1">
    <property type="nucleotide sequence ID" value="NZ_QKTW01000024.1"/>
</dbReference>
<proteinExistence type="predicted"/>
<accession>A0A2W2AUX9</accession>
<feature type="region of interest" description="Disordered" evidence="1">
    <location>
        <begin position="1"/>
        <end position="59"/>
    </location>
</feature>
<evidence type="ECO:0000256" key="1">
    <source>
        <dbReference type="SAM" id="MobiDB-lite"/>
    </source>
</evidence>
<organism evidence="2 3">
    <name type="scientific">Taibaiella soli</name>
    <dbReference type="NCBI Taxonomy" id="1649169"/>
    <lineage>
        <taxon>Bacteria</taxon>
        <taxon>Pseudomonadati</taxon>
        <taxon>Bacteroidota</taxon>
        <taxon>Chitinophagia</taxon>
        <taxon>Chitinophagales</taxon>
        <taxon>Chitinophagaceae</taxon>
        <taxon>Taibaiella</taxon>
    </lineage>
</organism>
<protein>
    <submittedName>
        <fullName evidence="2">Uncharacterized protein</fullName>
    </submittedName>
</protein>
<name>A0A2W2AUX9_9BACT</name>
<evidence type="ECO:0000313" key="3">
    <source>
        <dbReference type="Proteomes" id="UP000248745"/>
    </source>
</evidence>
<dbReference type="EMBL" id="QKTW01000024">
    <property type="protein sequence ID" value="PZF71488.1"/>
    <property type="molecule type" value="Genomic_DNA"/>
</dbReference>
<dbReference type="AlphaFoldDB" id="A0A2W2AUX9"/>
<reference evidence="2 3" key="1">
    <citation type="submission" date="2018-06" db="EMBL/GenBank/DDBJ databases">
        <title>Mucibacter soli gen. nov., sp. nov., a new member of the family Chitinophagaceae producing mucin.</title>
        <authorList>
            <person name="Kim M.-K."/>
            <person name="Park S."/>
            <person name="Kim T.-S."/>
            <person name="Joung Y."/>
            <person name="Han J.-H."/>
            <person name="Kim S.B."/>
        </authorList>
    </citation>
    <scope>NUCLEOTIDE SEQUENCE [LARGE SCALE GENOMIC DNA]</scope>
    <source>
        <strain evidence="2 3">R1-15</strain>
    </source>
</reference>